<dbReference type="EMBL" id="QPJJ01000007">
    <property type="protein sequence ID" value="RCW69762.1"/>
    <property type="molecule type" value="Genomic_DNA"/>
</dbReference>
<name>A0A368XP21_9BACI</name>
<gene>
    <name evidence="2" type="ORF">DFR57_107151</name>
</gene>
<dbReference type="Proteomes" id="UP000252585">
    <property type="component" value="Unassembled WGS sequence"/>
</dbReference>
<evidence type="ECO:0000256" key="1">
    <source>
        <dbReference type="SAM" id="MobiDB-lite"/>
    </source>
</evidence>
<feature type="region of interest" description="Disordered" evidence="1">
    <location>
        <begin position="35"/>
        <end position="66"/>
    </location>
</feature>
<organism evidence="2 3">
    <name type="scientific">Saliterribacillus persicus</name>
    <dbReference type="NCBI Taxonomy" id="930114"/>
    <lineage>
        <taxon>Bacteria</taxon>
        <taxon>Bacillati</taxon>
        <taxon>Bacillota</taxon>
        <taxon>Bacilli</taxon>
        <taxon>Bacillales</taxon>
        <taxon>Bacillaceae</taxon>
        <taxon>Saliterribacillus</taxon>
    </lineage>
</organism>
<dbReference type="OrthoDB" id="2706316at2"/>
<evidence type="ECO:0000313" key="2">
    <source>
        <dbReference type="EMBL" id="RCW69762.1"/>
    </source>
</evidence>
<protein>
    <submittedName>
        <fullName evidence="2">Uncharacterized protein</fullName>
    </submittedName>
</protein>
<accession>A0A368XP21</accession>
<reference evidence="2 3" key="1">
    <citation type="submission" date="2018-07" db="EMBL/GenBank/DDBJ databases">
        <title>Genomic Encyclopedia of Type Strains, Phase IV (KMG-IV): sequencing the most valuable type-strain genomes for metagenomic binning, comparative biology and taxonomic classification.</title>
        <authorList>
            <person name="Goeker M."/>
        </authorList>
    </citation>
    <scope>NUCLEOTIDE SEQUENCE [LARGE SCALE GENOMIC DNA]</scope>
    <source>
        <strain evidence="2 3">DSM 27696</strain>
    </source>
</reference>
<proteinExistence type="predicted"/>
<keyword evidence="3" id="KW-1185">Reference proteome</keyword>
<dbReference type="RefSeq" id="WP_114352980.1">
    <property type="nucleotide sequence ID" value="NZ_QPJJ01000007.1"/>
</dbReference>
<feature type="compositionally biased region" description="Basic and acidic residues" evidence="1">
    <location>
        <begin position="43"/>
        <end position="64"/>
    </location>
</feature>
<dbReference type="AlphaFoldDB" id="A0A368XP21"/>
<sequence>MGYIIPVENYQYQQYQQRVSQPARDPFPIERLYPIPHQQPYNDEERVADNRQDNEHRRESEQKRQVTSYVAIKKEADILEPVREKVFSEITGKGQFFKAEV</sequence>
<evidence type="ECO:0000313" key="3">
    <source>
        <dbReference type="Proteomes" id="UP000252585"/>
    </source>
</evidence>
<comment type="caution">
    <text evidence="2">The sequence shown here is derived from an EMBL/GenBank/DDBJ whole genome shotgun (WGS) entry which is preliminary data.</text>
</comment>